<evidence type="ECO:0000313" key="3">
    <source>
        <dbReference type="Proteomes" id="UP000624244"/>
    </source>
</evidence>
<evidence type="ECO:0000256" key="1">
    <source>
        <dbReference type="SAM" id="Phobius"/>
    </source>
</evidence>
<dbReference type="Proteomes" id="UP000624244">
    <property type="component" value="Unassembled WGS sequence"/>
</dbReference>
<dbReference type="Gene3D" id="2.60.40.2970">
    <property type="match status" value="1"/>
</dbReference>
<keyword evidence="1" id="KW-0812">Transmembrane</keyword>
<comment type="caution">
    <text evidence="2">The sequence shown here is derived from an EMBL/GenBank/DDBJ whole genome shotgun (WGS) entry which is preliminary data.</text>
</comment>
<organism evidence="2 3">
    <name type="scientific">Cochliobolus sativus</name>
    <name type="common">Common root rot and spot blotch fungus</name>
    <name type="synonym">Bipolaris sorokiniana</name>
    <dbReference type="NCBI Taxonomy" id="45130"/>
    <lineage>
        <taxon>Eukaryota</taxon>
        <taxon>Fungi</taxon>
        <taxon>Dikarya</taxon>
        <taxon>Ascomycota</taxon>
        <taxon>Pezizomycotina</taxon>
        <taxon>Dothideomycetes</taxon>
        <taxon>Pleosporomycetidae</taxon>
        <taxon>Pleosporales</taxon>
        <taxon>Pleosporineae</taxon>
        <taxon>Pleosporaceae</taxon>
        <taxon>Bipolaris</taxon>
    </lineage>
</organism>
<accession>A0A8H6DZ66</accession>
<dbReference type="EMBL" id="WNKQ01000004">
    <property type="protein sequence ID" value="KAF5851985.1"/>
    <property type="molecule type" value="Genomic_DNA"/>
</dbReference>
<gene>
    <name evidence="2" type="ORF">GGP41_000790</name>
</gene>
<keyword evidence="1" id="KW-1133">Transmembrane helix</keyword>
<sequence>MSPELLDPFALTPAGWREEKNNNNNNNSNLLTHHKLIPASEMAALWNLRIALLTGLAVTLLGAFYIYQSPSPLDFTLPHRTSGNNLPGLEVSLSQKSRDPPTLLVTVENNHSDTTYTVLKWNTPLDPYALDTGVFNIVDETNHREIEQAIIHITRKMPPPPNQLLTLAPGMREEVEIVFDRPWMPQRRPATYRISANGAFKGAWAKHREELTKDELYAFAASPFSGRRFAANEVIMEI</sequence>
<evidence type="ECO:0000313" key="2">
    <source>
        <dbReference type="EMBL" id="KAF5851985.1"/>
    </source>
</evidence>
<keyword evidence="1" id="KW-0472">Membrane</keyword>
<proteinExistence type="predicted"/>
<reference evidence="2" key="1">
    <citation type="submission" date="2019-11" db="EMBL/GenBank/DDBJ databases">
        <title>Bipolaris sorokiniana Genome sequencing.</title>
        <authorList>
            <person name="Wang H."/>
        </authorList>
    </citation>
    <scope>NUCLEOTIDE SEQUENCE</scope>
</reference>
<name>A0A8H6DZ66_COCSA</name>
<protein>
    <submittedName>
        <fullName evidence="2">Uncharacterized protein</fullName>
    </submittedName>
</protein>
<feature type="transmembrane region" description="Helical" evidence="1">
    <location>
        <begin position="46"/>
        <end position="67"/>
    </location>
</feature>
<dbReference type="AlphaFoldDB" id="A0A8H6DZ66"/>